<evidence type="ECO:0000313" key="1">
    <source>
        <dbReference type="EMBL" id="DAE01149.1"/>
    </source>
</evidence>
<protein>
    <submittedName>
        <fullName evidence="1">Uncharacterized protein</fullName>
    </submittedName>
</protein>
<organism evidence="1">
    <name type="scientific">Siphoviridae sp. ctZE52</name>
    <dbReference type="NCBI Taxonomy" id="2825557"/>
    <lineage>
        <taxon>Viruses</taxon>
        <taxon>Duplodnaviria</taxon>
        <taxon>Heunggongvirae</taxon>
        <taxon>Uroviricota</taxon>
        <taxon>Caudoviricetes</taxon>
    </lineage>
</organism>
<proteinExistence type="predicted"/>
<accession>A0A8S5P3C6</accession>
<reference evidence="1" key="1">
    <citation type="journal article" date="2021" name="Proc. Natl. Acad. Sci. U.S.A.">
        <title>A Catalog of Tens of Thousands of Viruses from Human Metagenomes Reveals Hidden Associations with Chronic Diseases.</title>
        <authorList>
            <person name="Tisza M.J."/>
            <person name="Buck C.B."/>
        </authorList>
    </citation>
    <scope>NUCLEOTIDE SEQUENCE</scope>
    <source>
        <strain evidence="1">CtZE52</strain>
    </source>
</reference>
<dbReference type="EMBL" id="BK015320">
    <property type="protein sequence ID" value="DAE01149.1"/>
    <property type="molecule type" value="Genomic_DNA"/>
</dbReference>
<name>A0A8S5P3C6_9CAUD</name>
<sequence length="282" mass="31111">MAVKMFRDCGSEIFNTGTSKCPFVPDYIKAIILTPVGMTFKVSDFDTKLGEYAHSDRPNRVYPISTIAEYATSGGEAQTSATGYGSSKITGYSELVETYTMNDYDEGLRTNLMKLKNESMRVIFIDKNNVVYGEKTDTEGDFRGYELGAVYPGGQRFKSSGENASLTINLVYKDVEKAWMNAISFTSDIDILDEAKGLVWVDVKKLPEGENKFKVVEHYGGFDLTEMYGTLLGNSSVWNNASAATYNADDGTLTLTPSSGTPALKRPSELYAEDVKGIEQWS</sequence>